<dbReference type="SUPFAM" id="SSF52047">
    <property type="entry name" value="RNI-like"/>
    <property type="match status" value="1"/>
</dbReference>
<dbReference type="InterPro" id="IPR027038">
    <property type="entry name" value="RanGap"/>
</dbReference>
<keyword evidence="1" id="KW-0343">GTPase activation</keyword>
<dbReference type="SUPFAM" id="SSF55729">
    <property type="entry name" value="Acyl-CoA N-acyltransferases (Nat)"/>
    <property type="match status" value="1"/>
</dbReference>
<keyword evidence="2" id="KW-0433">Leucine-rich repeat</keyword>
<dbReference type="Gene3D" id="3.80.10.10">
    <property type="entry name" value="Ribonuclease Inhibitor"/>
    <property type="match status" value="2"/>
</dbReference>
<dbReference type="Proteomes" id="UP001141327">
    <property type="component" value="Unassembled WGS sequence"/>
</dbReference>
<reference evidence="5" key="1">
    <citation type="journal article" date="2022" name="bioRxiv">
        <title>Genomics of Preaxostyla Flagellates Illuminates Evolutionary Transitions and the Path Towards Mitochondrial Loss.</title>
        <authorList>
            <person name="Novak L.V.F."/>
            <person name="Treitli S.C."/>
            <person name="Pyrih J."/>
            <person name="Halakuc P."/>
            <person name="Pipaliya S.V."/>
            <person name="Vacek V."/>
            <person name="Brzon O."/>
            <person name="Soukal P."/>
            <person name="Eme L."/>
            <person name="Dacks J.B."/>
            <person name="Karnkowska A."/>
            <person name="Elias M."/>
            <person name="Hampl V."/>
        </authorList>
    </citation>
    <scope>NUCLEOTIDE SEQUENCE</scope>
    <source>
        <strain evidence="5">RCP-MX</strain>
    </source>
</reference>
<keyword evidence="3" id="KW-0677">Repeat</keyword>
<comment type="caution">
    <text evidence="5">The sequence shown here is derived from an EMBL/GenBank/DDBJ whole genome shotgun (WGS) entry which is preliminary data.</text>
</comment>
<accession>A0ABQ8UTZ5</accession>
<dbReference type="PANTHER" id="PTHR24113:SF12">
    <property type="entry name" value="RAN GTPASE-ACTIVATING PROTEIN 1"/>
    <property type="match status" value="1"/>
</dbReference>
<dbReference type="EMBL" id="JAPMOS010000009">
    <property type="protein sequence ID" value="KAJ4461030.1"/>
    <property type="molecule type" value="Genomic_DNA"/>
</dbReference>
<evidence type="ECO:0000259" key="4">
    <source>
        <dbReference type="PROSITE" id="PS51186"/>
    </source>
</evidence>
<evidence type="ECO:0000256" key="3">
    <source>
        <dbReference type="ARBA" id="ARBA00022737"/>
    </source>
</evidence>
<evidence type="ECO:0000313" key="6">
    <source>
        <dbReference type="Proteomes" id="UP001141327"/>
    </source>
</evidence>
<dbReference type="PANTHER" id="PTHR24113">
    <property type="entry name" value="RAN GTPASE-ACTIVATING PROTEIN 1"/>
    <property type="match status" value="1"/>
</dbReference>
<sequence length="650" mass="72287">MFRDPPPSALLGCVLVKTVIFHDFGLSNCFVIFRDPPPSAVVSSWSKPLYFTILDFTFTILDCEQLIWTVNLFQFCHPPCSVIPPICAAPHRSCVLLRLGQNRIGHTGARALATALSQSASLVRLDLEGNLMGDPGACALATALPQSALRHLSDVRVSTHHQDIPLHGWVNVALNLLIVGCTCFDSPSRHPHGWVNVALNLLVLRLDENQIGDEGACAVATALPQTCTLQYCFSLACASHHHVNPRLRTCVPPHPPQLWLECNQIGDAGARALALALPQNSSITQLWLKNNRIGTDGACAFADALPRNGTLQTLCLFRNPIGVAAARAIAAALPPNRTIVHVCQFRLNIPPDHVAGCVLRYIFPELVSRLMRSGASGNKMDGLFLRTMLIMFTAEWRRGQTLQNFCFFRQPIFHTRMALVSMTPADCEFVSRIATEAFKGDAYFDGSYPPELAEDRMMDYMRICWGNCLKYPGHCYRVGNEETGYGICASLPPGTDYDEEEWVAWQDRHLMPLTPEQQQIVRDRDDFFDDYRAKTVGVPPGQNNTLWVTLLCVEKRARGRGYGEMLLRRLLDLADEHGWVASIETANPMAHLWYQRAGFALVHKGVIPHVQGDPLMWFLLRPAHPASGLPQVTQVLPVSERHAPKHAEEH</sequence>
<dbReference type="InterPro" id="IPR000182">
    <property type="entry name" value="GNAT_dom"/>
</dbReference>
<evidence type="ECO:0000256" key="1">
    <source>
        <dbReference type="ARBA" id="ARBA00022468"/>
    </source>
</evidence>
<evidence type="ECO:0000256" key="2">
    <source>
        <dbReference type="ARBA" id="ARBA00022614"/>
    </source>
</evidence>
<keyword evidence="6" id="KW-1185">Reference proteome</keyword>
<organism evidence="5 6">
    <name type="scientific">Paratrimastix pyriformis</name>
    <dbReference type="NCBI Taxonomy" id="342808"/>
    <lineage>
        <taxon>Eukaryota</taxon>
        <taxon>Metamonada</taxon>
        <taxon>Preaxostyla</taxon>
        <taxon>Paratrimastigidae</taxon>
        <taxon>Paratrimastix</taxon>
    </lineage>
</organism>
<dbReference type="Pfam" id="PF13508">
    <property type="entry name" value="Acetyltransf_7"/>
    <property type="match status" value="1"/>
</dbReference>
<feature type="domain" description="N-acetyltransferase" evidence="4">
    <location>
        <begin position="489"/>
        <end position="621"/>
    </location>
</feature>
<dbReference type="Gene3D" id="3.40.630.30">
    <property type="match status" value="1"/>
</dbReference>
<dbReference type="InterPro" id="IPR016181">
    <property type="entry name" value="Acyl_CoA_acyltransferase"/>
</dbReference>
<evidence type="ECO:0000313" key="5">
    <source>
        <dbReference type="EMBL" id="KAJ4461030.1"/>
    </source>
</evidence>
<protein>
    <submittedName>
        <fullName evidence="5">NOD3 protein</fullName>
    </submittedName>
</protein>
<dbReference type="SMART" id="SM00368">
    <property type="entry name" value="LRR_RI"/>
    <property type="match status" value="6"/>
</dbReference>
<dbReference type="Pfam" id="PF13516">
    <property type="entry name" value="LRR_6"/>
    <property type="match status" value="3"/>
</dbReference>
<dbReference type="InterPro" id="IPR001611">
    <property type="entry name" value="Leu-rich_rpt"/>
</dbReference>
<name>A0ABQ8UTZ5_9EUKA</name>
<dbReference type="PROSITE" id="PS51186">
    <property type="entry name" value="GNAT"/>
    <property type="match status" value="1"/>
</dbReference>
<gene>
    <name evidence="5" type="ORF">PAPYR_2467</name>
</gene>
<proteinExistence type="predicted"/>
<dbReference type="InterPro" id="IPR032675">
    <property type="entry name" value="LRR_dom_sf"/>
</dbReference>